<feature type="transmembrane region" description="Helical" evidence="6">
    <location>
        <begin position="366"/>
        <end position="384"/>
    </location>
</feature>
<evidence type="ECO:0000313" key="8">
    <source>
        <dbReference type="EMBL" id="SIR97542.1"/>
    </source>
</evidence>
<evidence type="ECO:0000313" key="9">
    <source>
        <dbReference type="Proteomes" id="UP000186019"/>
    </source>
</evidence>
<evidence type="ECO:0000256" key="6">
    <source>
        <dbReference type="SAM" id="Phobius"/>
    </source>
</evidence>
<keyword evidence="9" id="KW-1185">Reference proteome</keyword>
<feature type="domain" description="ABC3 transporter permease C-terminal" evidence="7">
    <location>
        <begin position="224"/>
        <end position="337"/>
    </location>
</feature>
<gene>
    <name evidence="8" type="ORF">SAMN05421666_0895</name>
</gene>
<name>A0A1N7FB83_9RHOB</name>
<feature type="transmembrane region" description="Helical" evidence="6">
    <location>
        <begin position="222"/>
        <end position="245"/>
    </location>
</feature>
<protein>
    <submittedName>
        <fullName evidence="8">Putative ABC transport system permease protein</fullName>
    </submittedName>
</protein>
<keyword evidence="3 6" id="KW-0812">Transmembrane</keyword>
<dbReference type="PANTHER" id="PTHR30287:SF2">
    <property type="entry name" value="BLL1001 PROTEIN"/>
    <property type="match status" value="1"/>
</dbReference>
<evidence type="ECO:0000259" key="7">
    <source>
        <dbReference type="Pfam" id="PF02687"/>
    </source>
</evidence>
<keyword evidence="4 6" id="KW-1133">Transmembrane helix</keyword>
<evidence type="ECO:0000256" key="1">
    <source>
        <dbReference type="ARBA" id="ARBA00004651"/>
    </source>
</evidence>
<keyword evidence="5 6" id="KW-0472">Membrane</keyword>
<accession>A0A1N7FB83</accession>
<dbReference type="Pfam" id="PF02687">
    <property type="entry name" value="FtsX"/>
    <property type="match status" value="2"/>
</dbReference>
<dbReference type="EMBL" id="FTNV01000001">
    <property type="protein sequence ID" value="SIR97542.1"/>
    <property type="molecule type" value="Genomic_DNA"/>
</dbReference>
<feature type="transmembrane region" description="Helical" evidence="6">
    <location>
        <begin position="437"/>
        <end position="457"/>
    </location>
</feature>
<feature type="transmembrane region" description="Helical" evidence="6">
    <location>
        <begin position="667"/>
        <end position="689"/>
    </location>
</feature>
<feature type="domain" description="ABC3 transporter permease C-terminal" evidence="7">
    <location>
        <begin position="666"/>
        <end position="784"/>
    </location>
</feature>
<proteinExistence type="predicted"/>
<feature type="transmembrane region" description="Helical" evidence="6">
    <location>
        <begin position="757"/>
        <end position="777"/>
    </location>
</feature>
<reference evidence="8 9" key="1">
    <citation type="submission" date="2017-01" db="EMBL/GenBank/DDBJ databases">
        <authorList>
            <person name="Mah S.A."/>
            <person name="Swanson W.J."/>
            <person name="Moy G.W."/>
            <person name="Vacquier V.D."/>
        </authorList>
    </citation>
    <scope>NUCLEOTIDE SEQUENCE [LARGE SCALE GENOMIC DNA]</scope>
    <source>
        <strain evidence="8 9">DSM 29590</strain>
    </source>
</reference>
<dbReference type="InterPro" id="IPR003838">
    <property type="entry name" value="ABC3_permease_C"/>
</dbReference>
<feature type="transmembrane region" description="Helical" evidence="6">
    <location>
        <begin position="265"/>
        <end position="296"/>
    </location>
</feature>
<comment type="subcellular location">
    <subcellularLocation>
        <location evidence="1">Cell membrane</location>
        <topology evidence="1">Multi-pass membrane protein</topology>
    </subcellularLocation>
</comment>
<evidence type="ECO:0000256" key="2">
    <source>
        <dbReference type="ARBA" id="ARBA00022475"/>
    </source>
</evidence>
<dbReference type="AlphaFoldDB" id="A0A1N7FB83"/>
<dbReference type="Proteomes" id="UP000186019">
    <property type="component" value="Unassembled WGS sequence"/>
</dbReference>
<dbReference type="InterPro" id="IPR038766">
    <property type="entry name" value="Membrane_comp_ABC_pdt"/>
</dbReference>
<feature type="transmembrane region" description="Helical" evidence="6">
    <location>
        <begin position="390"/>
        <end position="416"/>
    </location>
</feature>
<evidence type="ECO:0000256" key="5">
    <source>
        <dbReference type="ARBA" id="ARBA00023136"/>
    </source>
</evidence>
<dbReference type="PANTHER" id="PTHR30287">
    <property type="entry name" value="MEMBRANE COMPONENT OF PREDICTED ABC SUPERFAMILY METABOLITE UPTAKE TRANSPORTER"/>
    <property type="match status" value="1"/>
</dbReference>
<dbReference type="OrthoDB" id="343744at2"/>
<dbReference type="STRING" id="573024.SAMN05216208_1241"/>
<keyword evidence="2" id="KW-1003">Cell membrane</keyword>
<dbReference type="GO" id="GO:0005886">
    <property type="term" value="C:plasma membrane"/>
    <property type="evidence" value="ECO:0007669"/>
    <property type="project" value="UniProtKB-SubCell"/>
</dbReference>
<organism evidence="8 9">
    <name type="scientific">Roseovarius nanhaiticus</name>
    <dbReference type="NCBI Taxonomy" id="573024"/>
    <lineage>
        <taxon>Bacteria</taxon>
        <taxon>Pseudomonadati</taxon>
        <taxon>Pseudomonadota</taxon>
        <taxon>Alphaproteobacteria</taxon>
        <taxon>Rhodobacterales</taxon>
        <taxon>Roseobacteraceae</taxon>
        <taxon>Roseovarius</taxon>
    </lineage>
</organism>
<evidence type="ECO:0000256" key="4">
    <source>
        <dbReference type="ARBA" id="ARBA00022989"/>
    </source>
</evidence>
<sequence>MNAAVLSALSGYWRRNPLQLITLLAGLALATALWSGVQAINAEARISYDAAASILGEGRYAQITSANGAPIAQQSYVALRRAGWLVSPVIEGRVGGVRVVGLEPLTAPGGIGPVAPAEGADLGAFLSGAGQVFGRAETLAALPGIAPEGVLAPDVAPNTLLADIGVAQALLNRPGEIDRLIVLPNQPMTRPSLAEVAPDLMQVAPRGGGDVARLTDSFHLNLTAFGLLSFAVGLFIVHGAIGLAFEQRRPMMRSMRALGVPLRRLIALMAAELALLALVAGLIGVVLGYVIAAFLLPDVAATLRGLYGADISGQLSLRPAWWLSGLAIALGGTAVAASGAFWSLARMPLLAGAQPRAMAMARRGGWMALASVALLATAAALAAWGQGLLAGFALLAALLIGGAFALPPLLGLLLKLAEVPARRPVAEWFWADTRQQVPGLSLALMALLLAMAANVGVSTMVSSFRLTFTGFLDQRLASELYVRAEDGAQADAIARVAASRADALLPILTVEREVAGMPAEIYGARDHATYRENWQFLSALPQAWDRLAEGDGALINEQMFRRAQLALGDSISIASAREVTVLGIYGDYGNPIGQVIVTEDLFRALYPDVEARNFGLRTEAENVPALRAALTEEAGISEAAMIDQASIKAMSLAIFERTFTVTTALNVLTLAVAGFAILMSLLTLAAIRVPQLAPVWALGLTRRNLALLDLVRAVVLAALTALLALPLGLLLAWALLAVVNVEAFGWRLPMYVFPLDYLRLTFLALFAAALAALWPAWRLWRTPPAQLLGVFRNER</sequence>
<feature type="transmembrane region" description="Helical" evidence="6">
    <location>
        <begin position="320"/>
        <end position="345"/>
    </location>
</feature>
<dbReference type="RefSeq" id="WP_076531300.1">
    <property type="nucleotide sequence ID" value="NZ_FOAC01000001.1"/>
</dbReference>
<feature type="transmembrane region" description="Helical" evidence="6">
    <location>
        <begin position="710"/>
        <end position="737"/>
    </location>
</feature>
<evidence type="ECO:0000256" key="3">
    <source>
        <dbReference type="ARBA" id="ARBA00022692"/>
    </source>
</evidence>